<dbReference type="GO" id="GO:0016747">
    <property type="term" value="F:acyltransferase activity, transferring groups other than amino-acyl groups"/>
    <property type="evidence" value="ECO:0007669"/>
    <property type="project" value="InterPro"/>
</dbReference>
<comment type="caution">
    <text evidence="2">The sequence shown here is derived from an EMBL/GenBank/DDBJ whole genome shotgun (WGS) entry which is preliminary data.</text>
</comment>
<proteinExistence type="predicted"/>
<gene>
    <name evidence="2" type="ORF">H9702_05470</name>
</gene>
<dbReference type="InterPro" id="IPR016181">
    <property type="entry name" value="Acyl_CoA_acyltransferase"/>
</dbReference>
<sequence length="169" mass="20235">MDEIETIYTEAFPENERMPFQRMMQLCQDERYAMFSLISENMCCGFSFIMRHQDMIYLFYLAVRKDQRGKGIGSILLNDLFFRYPDHWLCADIEAPQPQADNQEQRRQFYLDRGFSDSGYRNRWYGVDYDILTAQKPFKLPVYQSAVDLLQTARYPAHIFKRNEGRSDE</sequence>
<name>A0A9D2NRA7_9FIRM</name>
<reference evidence="2" key="1">
    <citation type="journal article" date="2021" name="PeerJ">
        <title>Extensive microbial diversity within the chicken gut microbiome revealed by metagenomics and culture.</title>
        <authorList>
            <person name="Gilroy R."/>
            <person name="Ravi A."/>
            <person name="Getino M."/>
            <person name="Pursley I."/>
            <person name="Horton D.L."/>
            <person name="Alikhan N.F."/>
            <person name="Baker D."/>
            <person name="Gharbi K."/>
            <person name="Hall N."/>
            <person name="Watson M."/>
            <person name="Adriaenssens E.M."/>
            <person name="Foster-Nyarko E."/>
            <person name="Jarju S."/>
            <person name="Secka A."/>
            <person name="Antonio M."/>
            <person name="Oren A."/>
            <person name="Chaudhuri R.R."/>
            <person name="La Ragione R."/>
            <person name="Hildebrand F."/>
            <person name="Pallen M.J."/>
        </authorList>
    </citation>
    <scope>NUCLEOTIDE SEQUENCE</scope>
    <source>
        <strain evidence="2">CHK187-11901</strain>
    </source>
</reference>
<reference evidence="2" key="2">
    <citation type="submission" date="2021-04" db="EMBL/GenBank/DDBJ databases">
        <authorList>
            <person name="Gilroy R."/>
        </authorList>
    </citation>
    <scope>NUCLEOTIDE SEQUENCE</scope>
    <source>
        <strain evidence="2">CHK187-11901</strain>
    </source>
</reference>
<feature type="domain" description="N-acetyltransferase" evidence="1">
    <location>
        <begin position="1"/>
        <end position="135"/>
    </location>
</feature>
<dbReference type="CDD" id="cd04301">
    <property type="entry name" value="NAT_SF"/>
    <property type="match status" value="1"/>
</dbReference>
<evidence type="ECO:0000313" key="2">
    <source>
        <dbReference type="EMBL" id="HJC36562.1"/>
    </source>
</evidence>
<dbReference type="EMBL" id="DWWM01000034">
    <property type="protein sequence ID" value="HJC36562.1"/>
    <property type="molecule type" value="Genomic_DNA"/>
</dbReference>
<dbReference type="AlphaFoldDB" id="A0A9D2NRA7"/>
<evidence type="ECO:0000259" key="1">
    <source>
        <dbReference type="PROSITE" id="PS51186"/>
    </source>
</evidence>
<dbReference type="InterPro" id="IPR000182">
    <property type="entry name" value="GNAT_dom"/>
</dbReference>
<accession>A0A9D2NRA7</accession>
<dbReference type="SUPFAM" id="SSF55729">
    <property type="entry name" value="Acyl-CoA N-acyltransferases (Nat)"/>
    <property type="match status" value="1"/>
</dbReference>
<dbReference type="Gene3D" id="3.40.630.30">
    <property type="match status" value="1"/>
</dbReference>
<evidence type="ECO:0000313" key="3">
    <source>
        <dbReference type="Proteomes" id="UP000823896"/>
    </source>
</evidence>
<dbReference type="Pfam" id="PF00583">
    <property type="entry name" value="Acetyltransf_1"/>
    <property type="match status" value="1"/>
</dbReference>
<protein>
    <submittedName>
        <fullName evidence="2">GNAT family N-acetyltransferase</fullName>
    </submittedName>
</protein>
<organism evidence="2 3">
    <name type="scientific">Candidatus Merdibacter merdavium</name>
    <dbReference type="NCBI Taxonomy" id="2838692"/>
    <lineage>
        <taxon>Bacteria</taxon>
        <taxon>Bacillati</taxon>
        <taxon>Bacillota</taxon>
        <taxon>Erysipelotrichia</taxon>
        <taxon>Erysipelotrichales</taxon>
        <taxon>Erysipelotrichaceae</taxon>
        <taxon>Merdibacter</taxon>
    </lineage>
</organism>
<dbReference type="PROSITE" id="PS51186">
    <property type="entry name" value="GNAT"/>
    <property type="match status" value="1"/>
</dbReference>
<dbReference type="Proteomes" id="UP000823896">
    <property type="component" value="Unassembled WGS sequence"/>
</dbReference>